<dbReference type="InterPro" id="IPR018461">
    <property type="entry name" value="Na/H_Antiport_NhaC-like_C"/>
</dbReference>
<feature type="transmembrane region" description="Helical" evidence="9">
    <location>
        <begin position="320"/>
        <end position="337"/>
    </location>
</feature>
<feature type="transmembrane region" description="Helical" evidence="9">
    <location>
        <begin position="458"/>
        <end position="475"/>
    </location>
</feature>
<gene>
    <name evidence="11" type="ORF">H8790_07770</name>
</gene>
<feature type="transmembrane region" description="Helical" evidence="9">
    <location>
        <begin position="39"/>
        <end position="57"/>
    </location>
</feature>
<evidence type="ECO:0000313" key="11">
    <source>
        <dbReference type="EMBL" id="QNL43392.1"/>
    </source>
</evidence>
<feature type="transmembrane region" description="Helical" evidence="9">
    <location>
        <begin position="260"/>
        <end position="278"/>
    </location>
</feature>
<keyword evidence="3" id="KW-0050">Antiport</keyword>
<feature type="domain" description="Na+/H+ antiporter NhaC-like C-terminal" evidence="10">
    <location>
        <begin position="27"/>
        <end position="215"/>
    </location>
</feature>
<evidence type="ECO:0000259" key="10">
    <source>
        <dbReference type="Pfam" id="PF03553"/>
    </source>
</evidence>
<keyword evidence="2" id="KW-0813">Transport</keyword>
<dbReference type="PANTHER" id="PTHR33451:SF5">
    <property type="entry name" value="NA+_H+ ANTIPORTER"/>
    <property type="match status" value="1"/>
</dbReference>
<feature type="transmembrane region" description="Helical" evidence="9">
    <location>
        <begin position="357"/>
        <end position="375"/>
    </location>
</feature>
<feature type="transmembrane region" description="Helical" evidence="9">
    <location>
        <begin position="290"/>
        <end position="308"/>
    </location>
</feature>
<dbReference type="Proteomes" id="UP000515960">
    <property type="component" value="Chromosome"/>
</dbReference>
<dbReference type="GO" id="GO:0015297">
    <property type="term" value="F:antiporter activity"/>
    <property type="evidence" value="ECO:0007669"/>
    <property type="project" value="UniProtKB-KW"/>
</dbReference>
<dbReference type="RefSeq" id="WP_187331983.1">
    <property type="nucleotide sequence ID" value="NZ_CP060490.1"/>
</dbReference>
<dbReference type="KEGG" id="ohi:H8790_07770"/>
<comment type="similarity">
    <text evidence="8">Belongs to the NhaC Na(+)/H(+) (TC 2.A.35) antiporter family.</text>
</comment>
<evidence type="ECO:0000256" key="8">
    <source>
        <dbReference type="ARBA" id="ARBA00038435"/>
    </source>
</evidence>
<dbReference type="GO" id="GO:0005886">
    <property type="term" value="C:plasma membrane"/>
    <property type="evidence" value="ECO:0007669"/>
    <property type="project" value="UniProtKB-SubCell"/>
</dbReference>
<dbReference type="InterPro" id="IPR052180">
    <property type="entry name" value="NhaC_Na-H+_Antiporter"/>
</dbReference>
<dbReference type="AlphaFoldDB" id="A0A7G9B1G1"/>
<reference evidence="11 12" key="1">
    <citation type="submission" date="2020-08" db="EMBL/GenBank/DDBJ databases">
        <authorList>
            <person name="Liu C."/>
            <person name="Sun Q."/>
        </authorList>
    </citation>
    <scope>NUCLEOTIDE SEQUENCE [LARGE SCALE GENOMIC DNA]</scope>
    <source>
        <strain evidence="11 12">NSJ-62</strain>
    </source>
</reference>
<comment type="subcellular location">
    <subcellularLocation>
        <location evidence="1">Cell membrane</location>
        <topology evidence="1">Multi-pass membrane protein</topology>
    </subcellularLocation>
</comment>
<name>A0A7G9B1G1_9FIRM</name>
<evidence type="ECO:0000256" key="9">
    <source>
        <dbReference type="SAM" id="Phobius"/>
    </source>
</evidence>
<feature type="transmembrane region" description="Helical" evidence="9">
    <location>
        <begin position="115"/>
        <end position="138"/>
    </location>
</feature>
<sequence>MSTDTKNKGPREESVGLAIFKFVPLFVFILLVIFLQLDLLVAAPIAVFCAVVVSMYVNRNNFDAAFEFGVNSVRSIVMVFFVSMFAYGVGECFMATGVGASIINLSLAAGVTGQTIAPLSFILTCLLSLATGTSWGTFAACAPIFLWLNYILGGNTTLVLGAIAGGSCFGDNIGMISDTTVLSCGMQDVKIIDRVKHQGPWSILCIIITLIITFAMSLSLPSTQGSLAEALENIPPEAYAALEVERPAALSLLEQVQTGVPIYMVIPFILVIGTAFTGMNTMLCLGTGMLSAMILGTFAGTCTPMTWLNDMVLSAFGESGSWAIVMMMWVAAFGGIMNSMNAFEPLAKLVVRLSKNVHHLMGWCGILCVVGNAALSDESAEIATFSPIVRGIVEENVEATEEEQYRLRTRLATFTDALGVYGSEMIPWHCFPVFYLAIASAVFPIVEISVWDIIVNNWMSMISVVSILVLTFTGLDRFIPLFRLPDVKLRKEAKAAK</sequence>
<keyword evidence="7 9" id="KW-0472">Membrane</keyword>
<evidence type="ECO:0000256" key="1">
    <source>
        <dbReference type="ARBA" id="ARBA00004651"/>
    </source>
</evidence>
<dbReference type="Pfam" id="PF03553">
    <property type="entry name" value="Na_H_antiporter"/>
    <property type="match status" value="1"/>
</dbReference>
<accession>A0A7G9B1G1</accession>
<keyword evidence="12" id="KW-1185">Reference proteome</keyword>
<dbReference type="EMBL" id="CP060490">
    <property type="protein sequence ID" value="QNL43392.1"/>
    <property type="molecule type" value="Genomic_DNA"/>
</dbReference>
<evidence type="ECO:0000256" key="6">
    <source>
        <dbReference type="ARBA" id="ARBA00022989"/>
    </source>
</evidence>
<protein>
    <submittedName>
        <fullName evidence="11">Na+/H+ antiporter NhaC family protein</fullName>
    </submittedName>
</protein>
<evidence type="ECO:0000256" key="2">
    <source>
        <dbReference type="ARBA" id="ARBA00022448"/>
    </source>
</evidence>
<feature type="transmembrane region" description="Helical" evidence="9">
    <location>
        <begin position="15"/>
        <end position="34"/>
    </location>
</feature>
<feature type="transmembrane region" description="Helical" evidence="9">
    <location>
        <begin position="201"/>
        <end position="220"/>
    </location>
</feature>
<feature type="transmembrane region" description="Helical" evidence="9">
    <location>
        <begin position="144"/>
        <end position="165"/>
    </location>
</feature>
<proteinExistence type="inferred from homology"/>
<evidence type="ECO:0000256" key="7">
    <source>
        <dbReference type="ARBA" id="ARBA00023136"/>
    </source>
</evidence>
<evidence type="ECO:0000256" key="4">
    <source>
        <dbReference type="ARBA" id="ARBA00022475"/>
    </source>
</evidence>
<evidence type="ECO:0000313" key="12">
    <source>
        <dbReference type="Proteomes" id="UP000515960"/>
    </source>
</evidence>
<keyword evidence="6 9" id="KW-1133">Transmembrane helix</keyword>
<evidence type="ECO:0000256" key="3">
    <source>
        <dbReference type="ARBA" id="ARBA00022449"/>
    </source>
</evidence>
<feature type="transmembrane region" description="Helical" evidence="9">
    <location>
        <begin position="426"/>
        <end position="446"/>
    </location>
</feature>
<organism evidence="11 12">
    <name type="scientific">Oscillibacter hominis</name>
    <dbReference type="NCBI Taxonomy" id="2763056"/>
    <lineage>
        <taxon>Bacteria</taxon>
        <taxon>Bacillati</taxon>
        <taxon>Bacillota</taxon>
        <taxon>Clostridia</taxon>
        <taxon>Eubacteriales</taxon>
        <taxon>Oscillospiraceae</taxon>
        <taxon>Oscillibacter</taxon>
    </lineage>
</organism>
<evidence type="ECO:0000256" key="5">
    <source>
        <dbReference type="ARBA" id="ARBA00022692"/>
    </source>
</evidence>
<keyword evidence="5 9" id="KW-0812">Transmembrane</keyword>
<dbReference type="PANTHER" id="PTHR33451">
    <property type="entry name" value="MALATE-2H(+)/NA(+)-LACTATE ANTIPORTER"/>
    <property type="match status" value="1"/>
</dbReference>
<keyword evidence="4" id="KW-1003">Cell membrane</keyword>
<feature type="transmembrane region" description="Helical" evidence="9">
    <location>
        <begin position="77"/>
        <end position="103"/>
    </location>
</feature>